<dbReference type="Proteomes" id="UP001470230">
    <property type="component" value="Unassembled WGS sequence"/>
</dbReference>
<evidence type="ECO:0000256" key="1">
    <source>
        <dbReference type="ARBA" id="ARBA00004604"/>
    </source>
</evidence>
<evidence type="ECO:0000313" key="6">
    <source>
        <dbReference type="EMBL" id="KAK8878485.1"/>
    </source>
</evidence>
<feature type="repeat" description="WD" evidence="5">
    <location>
        <begin position="412"/>
        <end position="449"/>
    </location>
</feature>
<dbReference type="SUPFAM" id="SSF50978">
    <property type="entry name" value="WD40 repeat-like"/>
    <property type="match status" value="1"/>
</dbReference>
<dbReference type="PROSITE" id="PS50294">
    <property type="entry name" value="WD_REPEATS_REGION"/>
    <property type="match status" value="4"/>
</dbReference>
<keyword evidence="7" id="KW-1185">Reference proteome</keyword>
<dbReference type="EMBL" id="JAPFFF010000011">
    <property type="protein sequence ID" value="KAK8878485.1"/>
    <property type="molecule type" value="Genomic_DNA"/>
</dbReference>
<dbReference type="InterPro" id="IPR036322">
    <property type="entry name" value="WD40_repeat_dom_sf"/>
</dbReference>
<evidence type="ECO:0000256" key="5">
    <source>
        <dbReference type="PROSITE-ProRule" id="PRU00221"/>
    </source>
</evidence>
<dbReference type="InterPro" id="IPR001680">
    <property type="entry name" value="WD40_rpt"/>
</dbReference>
<evidence type="ECO:0000313" key="7">
    <source>
        <dbReference type="Proteomes" id="UP001470230"/>
    </source>
</evidence>
<dbReference type="PROSITE" id="PS00678">
    <property type="entry name" value="WD_REPEATS_1"/>
    <property type="match status" value="2"/>
</dbReference>
<protein>
    <recommendedName>
        <fullName evidence="8">Transcriptional repressor tup12-related protein</fullName>
    </recommendedName>
</protein>
<keyword evidence="2 5" id="KW-0853">WD repeat</keyword>
<proteinExistence type="predicted"/>
<dbReference type="Gene3D" id="2.130.10.10">
    <property type="entry name" value="YVTN repeat-like/Quinoprotein amine dehydrogenase"/>
    <property type="match status" value="2"/>
</dbReference>
<dbReference type="InterPro" id="IPR015943">
    <property type="entry name" value="WD40/YVTN_repeat-like_dom_sf"/>
</dbReference>
<feature type="repeat" description="WD" evidence="5">
    <location>
        <begin position="230"/>
        <end position="271"/>
    </location>
</feature>
<dbReference type="PANTHER" id="PTHR19848:SF0">
    <property type="entry name" value="NOTCHLESS PROTEIN HOMOLOG 1"/>
    <property type="match status" value="1"/>
</dbReference>
<gene>
    <name evidence="6" type="ORF">M9Y10_005260</name>
</gene>
<keyword evidence="4" id="KW-0539">Nucleus</keyword>
<feature type="repeat" description="WD" evidence="5">
    <location>
        <begin position="370"/>
        <end position="411"/>
    </location>
</feature>
<comment type="subcellular location">
    <subcellularLocation>
        <location evidence="1">Nucleus</location>
        <location evidence="1">Nucleolus</location>
    </subcellularLocation>
</comment>
<organism evidence="6 7">
    <name type="scientific">Tritrichomonas musculus</name>
    <dbReference type="NCBI Taxonomy" id="1915356"/>
    <lineage>
        <taxon>Eukaryota</taxon>
        <taxon>Metamonada</taxon>
        <taxon>Parabasalia</taxon>
        <taxon>Tritrichomonadida</taxon>
        <taxon>Tritrichomonadidae</taxon>
        <taxon>Tritrichomonas</taxon>
    </lineage>
</organism>
<name>A0ABR2JMY5_9EUKA</name>
<dbReference type="InterPro" id="IPR019775">
    <property type="entry name" value="WD40_repeat_CS"/>
</dbReference>
<dbReference type="PRINTS" id="PR00320">
    <property type="entry name" value="GPROTEINBRPT"/>
</dbReference>
<dbReference type="Pfam" id="PF00400">
    <property type="entry name" value="WD40"/>
    <property type="match status" value="4"/>
</dbReference>
<dbReference type="InterPro" id="IPR020472">
    <property type="entry name" value="WD40_PAC1"/>
</dbReference>
<dbReference type="SMART" id="SM00320">
    <property type="entry name" value="WD40"/>
    <property type="match status" value="7"/>
</dbReference>
<feature type="repeat" description="WD" evidence="5">
    <location>
        <begin position="327"/>
        <end position="368"/>
    </location>
</feature>
<accession>A0ABR2JMY5</accession>
<dbReference type="PROSITE" id="PS50082">
    <property type="entry name" value="WD_REPEATS_2"/>
    <property type="match status" value="4"/>
</dbReference>
<evidence type="ECO:0008006" key="8">
    <source>
        <dbReference type="Google" id="ProtNLM"/>
    </source>
</evidence>
<evidence type="ECO:0000256" key="2">
    <source>
        <dbReference type="ARBA" id="ARBA00022574"/>
    </source>
</evidence>
<sequence>MLSMKQDQEVTEEGIKVADQILNQTTAILDSYTKLKQEVSNLQRLKNQYQIYLKLYNNDKIILQELYQNLKRKLESDKVNHNILLLPKTIPRPQEGQTSQQIKKGEDNKQLPYALFLAKINWEIDIHNHFFTKEHIRLRYVLNANAVICTVTFDPVGERFAFADGRTIFLVNSRDGSLLQTFQIPQTIDQKYMQTRVLKFSPDSQFIAANGSDNLIYIFTLKTGELYGVLNGHTDFVSSLLFTNDSRRLISGGFDGKIIMWDIYQKTKITEKNHRTDTNSTMDHTTNKEGYIVDIVFGFDESFIIVGFMNGKVGIYDANLSQDMREFLTHQMPLLSVSSSRKSELICTASQDNTLKIWSIRALATRKQTLISHTNYVVTSAFSLNDQYLFSGSKDESLKLWNITTGDIECSINAHKNTVFKIDHHPTEYSILTCGGDGLVCYWEYDLPE</sequence>
<comment type="caution">
    <text evidence="6">The sequence shown here is derived from an EMBL/GenBank/DDBJ whole genome shotgun (WGS) entry which is preliminary data.</text>
</comment>
<evidence type="ECO:0000256" key="3">
    <source>
        <dbReference type="ARBA" id="ARBA00022737"/>
    </source>
</evidence>
<dbReference type="CDD" id="cd00200">
    <property type="entry name" value="WD40"/>
    <property type="match status" value="1"/>
</dbReference>
<reference evidence="6 7" key="1">
    <citation type="submission" date="2024-04" db="EMBL/GenBank/DDBJ databases">
        <title>Tritrichomonas musculus Genome.</title>
        <authorList>
            <person name="Alves-Ferreira E."/>
            <person name="Grigg M."/>
            <person name="Lorenzi H."/>
            <person name="Galac M."/>
        </authorList>
    </citation>
    <scope>NUCLEOTIDE SEQUENCE [LARGE SCALE GENOMIC DNA]</scope>
    <source>
        <strain evidence="6 7">EAF2021</strain>
    </source>
</reference>
<evidence type="ECO:0000256" key="4">
    <source>
        <dbReference type="ARBA" id="ARBA00023242"/>
    </source>
</evidence>
<keyword evidence="3" id="KW-0677">Repeat</keyword>
<dbReference type="PANTHER" id="PTHR19848">
    <property type="entry name" value="WD40 REPEAT PROTEIN"/>
    <property type="match status" value="1"/>
</dbReference>